<accession>A0A673A1Q8</accession>
<dbReference type="InterPro" id="IPR013106">
    <property type="entry name" value="Ig_V-set"/>
</dbReference>
<sequence length="224" mass="24885">MKTVVLLNRSPLLLTLCVYLCQVTAVTEDMLEVKSVSGSDLVLTCTATEKPGVPYMAVRWYKVSQPPAPRLRGLLTKDLPDGSTQWYLGVGQEVELLQDSLNVLLRNVSCEDKGVYMCHLAAPVGEQNREGLVLLTLTDCQEAETLISDSYMVVLAAAVLITALIIFLISYKCLNNIIRDRSKTSKKEILLDKPLKPLQKKDLMLIYTLGPKMSKTPTMKHICV</sequence>
<keyword evidence="2" id="KW-0732">Signal</keyword>
<reference evidence="4" key="2">
    <citation type="submission" date="2025-08" db="UniProtKB">
        <authorList>
            <consortium name="Ensembl"/>
        </authorList>
    </citation>
    <scope>IDENTIFICATION</scope>
</reference>
<keyword evidence="5" id="KW-1185">Reference proteome</keyword>
<dbReference type="PANTHER" id="PTHR15193">
    <property type="entry name" value="CD83 ANTIGEN"/>
    <property type="match status" value="1"/>
</dbReference>
<organism evidence="4 5">
    <name type="scientific">Sphaeramia orbicularis</name>
    <name type="common">orbiculate cardinalfish</name>
    <dbReference type="NCBI Taxonomy" id="375764"/>
    <lineage>
        <taxon>Eukaryota</taxon>
        <taxon>Metazoa</taxon>
        <taxon>Chordata</taxon>
        <taxon>Craniata</taxon>
        <taxon>Vertebrata</taxon>
        <taxon>Euteleostomi</taxon>
        <taxon>Actinopterygii</taxon>
        <taxon>Neopterygii</taxon>
        <taxon>Teleostei</taxon>
        <taxon>Neoteleostei</taxon>
        <taxon>Acanthomorphata</taxon>
        <taxon>Gobiaria</taxon>
        <taxon>Kurtiformes</taxon>
        <taxon>Apogonoidei</taxon>
        <taxon>Apogonidae</taxon>
        <taxon>Apogoninae</taxon>
        <taxon>Sphaeramia</taxon>
    </lineage>
</organism>
<dbReference type="InterPro" id="IPR007110">
    <property type="entry name" value="Ig-like_dom"/>
</dbReference>
<dbReference type="InterPro" id="IPR036179">
    <property type="entry name" value="Ig-like_dom_sf"/>
</dbReference>
<keyword evidence="1" id="KW-0472">Membrane</keyword>
<feature type="domain" description="Ig-like" evidence="3">
    <location>
        <begin position="11"/>
        <end position="118"/>
    </location>
</feature>
<dbReference type="PROSITE" id="PS50835">
    <property type="entry name" value="IG_LIKE"/>
    <property type="match status" value="1"/>
</dbReference>
<dbReference type="OrthoDB" id="9422899at2759"/>
<keyword evidence="1" id="KW-0812">Transmembrane</keyword>
<reference evidence="4" key="1">
    <citation type="submission" date="2019-06" db="EMBL/GenBank/DDBJ databases">
        <authorList>
            <consortium name="Wellcome Sanger Institute Data Sharing"/>
        </authorList>
    </citation>
    <scope>NUCLEOTIDE SEQUENCE [LARGE SCALE GENOMIC DNA]</scope>
</reference>
<dbReference type="PANTHER" id="PTHR15193:SF1">
    <property type="entry name" value="CD83 ANTIGEN"/>
    <property type="match status" value="1"/>
</dbReference>
<dbReference type="Pfam" id="PF07686">
    <property type="entry name" value="V-set"/>
    <property type="match status" value="1"/>
</dbReference>
<gene>
    <name evidence="4" type="primary">cd83</name>
</gene>
<evidence type="ECO:0000313" key="4">
    <source>
        <dbReference type="Ensembl" id="ENSSORP00005023164.1"/>
    </source>
</evidence>
<feature type="chain" id="PRO_5025576930" evidence="2">
    <location>
        <begin position="26"/>
        <end position="224"/>
    </location>
</feature>
<evidence type="ECO:0000259" key="3">
    <source>
        <dbReference type="PROSITE" id="PS50835"/>
    </source>
</evidence>
<dbReference type="InParanoid" id="A0A673A1Q8"/>
<evidence type="ECO:0000313" key="5">
    <source>
        <dbReference type="Proteomes" id="UP000472271"/>
    </source>
</evidence>
<name>A0A673A1Q8_9TELE</name>
<dbReference type="Proteomes" id="UP000472271">
    <property type="component" value="Chromosome 16"/>
</dbReference>
<keyword evidence="1" id="KW-1133">Transmembrane helix</keyword>
<evidence type="ECO:0000256" key="2">
    <source>
        <dbReference type="SAM" id="SignalP"/>
    </source>
</evidence>
<dbReference type="AlphaFoldDB" id="A0A673A1Q8"/>
<dbReference type="InterPro" id="IPR013783">
    <property type="entry name" value="Ig-like_fold"/>
</dbReference>
<feature type="transmembrane region" description="Helical" evidence="1">
    <location>
        <begin position="151"/>
        <end position="171"/>
    </location>
</feature>
<feature type="signal peptide" evidence="2">
    <location>
        <begin position="1"/>
        <end position="25"/>
    </location>
</feature>
<protein>
    <submittedName>
        <fullName evidence="4">Uncharacterized LOC115435210</fullName>
    </submittedName>
</protein>
<dbReference type="Gene3D" id="2.60.40.10">
    <property type="entry name" value="Immunoglobulins"/>
    <property type="match status" value="1"/>
</dbReference>
<evidence type="ECO:0000256" key="1">
    <source>
        <dbReference type="SAM" id="Phobius"/>
    </source>
</evidence>
<dbReference type="SUPFAM" id="SSF48726">
    <property type="entry name" value="Immunoglobulin"/>
    <property type="match status" value="1"/>
</dbReference>
<reference evidence="4" key="3">
    <citation type="submission" date="2025-09" db="UniProtKB">
        <authorList>
            <consortium name="Ensembl"/>
        </authorList>
    </citation>
    <scope>IDENTIFICATION</scope>
</reference>
<dbReference type="Ensembl" id="ENSSORT00005023837.1">
    <property type="protein sequence ID" value="ENSSORP00005023164.1"/>
    <property type="gene ID" value="ENSSORG00005011226.1"/>
</dbReference>
<proteinExistence type="predicted"/>